<sequence>MILQRLAEHYDRMIASGDTYLPLHGSSQQKMSFCIVLNPDGTLNQFESMLQQEGKRLIAQSLIVPGQSKPTGQGINPCLLWDNAAYLLGYTALPENQERAKQTFRASREKHLALEDAVHHPSYSAVCRFMEAWSPELAGEHPELAESTTNFGVFRIAGATRFVHQEVNLPDTESKSESSEEESAFCLVSGERAPAARLHEPKIKGVAGAQSSGALLVSFNASAFTSYGKDQSFNAPVSTSTVFKYANALNRLLQTRSVRLGDMTFVYWADHSSVVENLFGLTFTGTREEQSTKEDEARVKEAKLLLSQVRSGTQNSKLDLTEGPTKFYILGLSPNASRLSVRIWIEADAEEIFRRLRAHVDDFALKGGSDELPPPLWLVAVATGRAEHDANGRLKSYDSDSVSPLLAGELARSVLTGAPYPQSLLAAMVRRIQADGEISSVRVRAIKACLIRNTQHTATPLRIPMELDTDYADIPYRCGRLFAILEKAQSDSLGGDLNSTIKDRYFSSASVTPGFILPRLFRLNVHHLNKLERPSKIFYERLIGSIMSGSFDFPKRQSLAEQGRFVIGYFQQRQDLYTKKQEKAEEN</sequence>
<evidence type="ECO:0000313" key="2">
    <source>
        <dbReference type="Proteomes" id="UP001596391"/>
    </source>
</evidence>
<dbReference type="RefSeq" id="WP_263371677.1">
    <property type="nucleotide sequence ID" value="NZ_JAGSYD010000003.1"/>
</dbReference>
<organism evidence="1 2">
    <name type="scientific">Granulicella cerasi</name>
    <dbReference type="NCBI Taxonomy" id="741063"/>
    <lineage>
        <taxon>Bacteria</taxon>
        <taxon>Pseudomonadati</taxon>
        <taxon>Acidobacteriota</taxon>
        <taxon>Terriglobia</taxon>
        <taxon>Terriglobales</taxon>
        <taxon>Acidobacteriaceae</taxon>
        <taxon>Granulicella</taxon>
    </lineage>
</organism>
<reference evidence="2" key="1">
    <citation type="journal article" date="2019" name="Int. J. Syst. Evol. Microbiol.">
        <title>The Global Catalogue of Microorganisms (GCM) 10K type strain sequencing project: providing services to taxonomists for standard genome sequencing and annotation.</title>
        <authorList>
            <consortium name="The Broad Institute Genomics Platform"/>
            <consortium name="The Broad Institute Genome Sequencing Center for Infectious Disease"/>
            <person name="Wu L."/>
            <person name="Ma J."/>
        </authorList>
    </citation>
    <scope>NUCLEOTIDE SEQUENCE [LARGE SCALE GENOMIC DNA]</scope>
    <source>
        <strain evidence="2">CGMCC 1.16026</strain>
    </source>
</reference>
<dbReference type="Proteomes" id="UP001596391">
    <property type="component" value="Unassembled WGS sequence"/>
</dbReference>
<protein>
    <submittedName>
        <fullName evidence="1">Type I-C CRISPR-associated protein Cas8c/Csd1</fullName>
    </submittedName>
</protein>
<gene>
    <name evidence="1" type="primary">cas8c</name>
    <name evidence="1" type="ORF">ACFQBQ_06790</name>
</gene>
<comment type="caution">
    <text evidence="1">The sequence shown here is derived from an EMBL/GenBank/DDBJ whole genome shotgun (WGS) entry which is preliminary data.</text>
</comment>
<name>A0ABW1Z8T0_9BACT</name>
<evidence type="ECO:0000313" key="1">
    <source>
        <dbReference type="EMBL" id="MFC6645298.1"/>
    </source>
</evidence>
<proteinExistence type="predicted"/>
<accession>A0ABW1Z8T0</accession>
<dbReference type="InterPro" id="IPR010144">
    <property type="entry name" value="CRISPR-assoc_prot_Csd1-typ"/>
</dbReference>
<dbReference type="Pfam" id="PF09709">
    <property type="entry name" value="Cas_Csd1"/>
    <property type="match status" value="1"/>
</dbReference>
<dbReference type="EMBL" id="JBHSWI010000001">
    <property type="protein sequence ID" value="MFC6645298.1"/>
    <property type="molecule type" value="Genomic_DNA"/>
</dbReference>
<keyword evidence="2" id="KW-1185">Reference proteome</keyword>
<dbReference type="NCBIfam" id="TIGR01863">
    <property type="entry name" value="cas_Csd1"/>
    <property type="match status" value="1"/>
</dbReference>
<dbReference type="CDD" id="cd09757">
    <property type="entry name" value="Cas8c_I-C"/>
    <property type="match status" value="1"/>
</dbReference>